<evidence type="ECO:0000256" key="3">
    <source>
        <dbReference type="SAM" id="SignalP"/>
    </source>
</evidence>
<feature type="signal peptide" evidence="3">
    <location>
        <begin position="1"/>
        <end position="23"/>
    </location>
</feature>
<accession>A0A4R3UVM5</accession>
<reference evidence="5 6" key="1">
    <citation type="submission" date="2019-03" db="EMBL/GenBank/DDBJ databases">
        <title>Genomic Encyclopedia of Type Strains, Phase IV (KMG-IV): sequencing the most valuable type-strain genomes for metagenomic binning, comparative biology and taxonomic classification.</title>
        <authorList>
            <person name="Goeker M."/>
        </authorList>
    </citation>
    <scope>NUCLEOTIDE SEQUENCE [LARGE SCALE GENOMIC DNA]</scope>
    <source>
        <strain evidence="5 6">DSM 100048</strain>
    </source>
</reference>
<dbReference type="PANTHER" id="PTHR30373:SF2">
    <property type="entry name" value="UPF0603 PROTEIN YGCG"/>
    <property type="match status" value="1"/>
</dbReference>
<evidence type="ECO:0000256" key="1">
    <source>
        <dbReference type="SAM" id="MobiDB-lite"/>
    </source>
</evidence>
<gene>
    <name evidence="5" type="ORF">EV686_10855</name>
</gene>
<feature type="domain" description="TPM" evidence="4">
    <location>
        <begin position="42"/>
        <end position="165"/>
    </location>
</feature>
<dbReference type="Gene3D" id="3.10.310.50">
    <property type="match status" value="1"/>
</dbReference>
<feature type="transmembrane region" description="Helical" evidence="2">
    <location>
        <begin position="267"/>
        <end position="286"/>
    </location>
</feature>
<dbReference type="Pfam" id="PF04536">
    <property type="entry name" value="TPM_phosphatase"/>
    <property type="match status" value="1"/>
</dbReference>
<dbReference type="InterPro" id="IPR007621">
    <property type="entry name" value="TPM_dom"/>
</dbReference>
<comment type="caution">
    <text evidence="5">The sequence shown here is derived from an EMBL/GenBank/DDBJ whole genome shotgun (WGS) entry which is preliminary data.</text>
</comment>
<name>A0A4R3UVM5_9BURK</name>
<feature type="transmembrane region" description="Helical" evidence="2">
    <location>
        <begin position="197"/>
        <end position="214"/>
    </location>
</feature>
<keyword evidence="6" id="KW-1185">Reference proteome</keyword>
<feature type="transmembrane region" description="Helical" evidence="2">
    <location>
        <begin position="234"/>
        <end position="255"/>
    </location>
</feature>
<dbReference type="AlphaFoldDB" id="A0A4R3UVM5"/>
<evidence type="ECO:0000313" key="6">
    <source>
        <dbReference type="Proteomes" id="UP000294692"/>
    </source>
</evidence>
<feature type="chain" id="PRO_5020626221" description="TPM domain-containing protein" evidence="3">
    <location>
        <begin position="24"/>
        <end position="495"/>
    </location>
</feature>
<feature type="region of interest" description="Disordered" evidence="1">
    <location>
        <begin position="458"/>
        <end position="495"/>
    </location>
</feature>
<feature type="compositionally biased region" description="Gly residues" evidence="1">
    <location>
        <begin position="465"/>
        <end position="495"/>
    </location>
</feature>
<organism evidence="5 6">
    <name type="scientific">Paracandidimonas soli</name>
    <dbReference type="NCBI Taxonomy" id="1917182"/>
    <lineage>
        <taxon>Bacteria</taxon>
        <taxon>Pseudomonadati</taxon>
        <taxon>Pseudomonadota</taxon>
        <taxon>Betaproteobacteria</taxon>
        <taxon>Burkholderiales</taxon>
        <taxon>Alcaligenaceae</taxon>
        <taxon>Paracandidimonas</taxon>
    </lineage>
</organism>
<dbReference type="EMBL" id="SMBX01000008">
    <property type="protein sequence ID" value="TCU95212.1"/>
    <property type="molecule type" value="Genomic_DNA"/>
</dbReference>
<feature type="transmembrane region" description="Helical" evidence="2">
    <location>
        <begin position="307"/>
        <end position="326"/>
    </location>
</feature>
<dbReference type="PANTHER" id="PTHR30373">
    <property type="entry name" value="UPF0603 PROTEIN YGCG"/>
    <property type="match status" value="1"/>
</dbReference>
<dbReference type="OrthoDB" id="9810918at2"/>
<keyword evidence="2" id="KW-0472">Membrane</keyword>
<evidence type="ECO:0000256" key="2">
    <source>
        <dbReference type="SAM" id="Phobius"/>
    </source>
</evidence>
<evidence type="ECO:0000313" key="5">
    <source>
        <dbReference type="EMBL" id="TCU95212.1"/>
    </source>
</evidence>
<protein>
    <recommendedName>
        <fullName evidence="4">TPM domain-containing protein</fullName>
    </recommendedName>
</protein>
<keyword evidence="2" id="KW-0812">Transmembrane</keyword>
<keyword evidence="2" id="KW-1133">Transmembrane helix</keyword>
<sequence>MYKKPLALIAALIGFLWCLNAYAQYSVQAIPNPKSQGHGHYVSDPDGNLNASTIAQLDAISAGIEQANSSEFAIVVVNDYRGGSDFQFALDLFTHWGIGKQGSDNGLLLFLSMDRREYRFISGYGLGGIFPDLLLKHIGESYLVPYLKDGNTDMAVLATAKAIESVFLSPDHQIELDGLKAYQPTFWNRHSATLERTMHVLAIFAIGFGWMSLARKRALKKHAIKPKRYKGYAFWYALFAFLLSLFLSLFVFLVLEVIERVYRLQNLPYFVAAFGTFVLLFHYYECREFIRRSTKDTKLRLDMQASFIRLSLIPLLLSPLSYKAYYDLGRNSRNARLREAPPATAGKWARVNRDTLTRADLKNYLTDLQIQEEKLGSKSYEIWLDEETGDKHIAAFDGNHISRYEICPSCQGQTLKKPEIKVYQRATYTRTGKGERIKTCAFCSHKISMGMVVLPKLQESSSSSGGSGGSGGGGGSSGSSFGGGSSGGGGAGGRW</sequence>
<evidence type="ECO:0000259" key="4">
    <source>
        <dbReference type="Pfam" id="PF04536"/>
    </source>
</evidence>
<dbReference type="Proteomes" id="UP000294692">
    <property type="component" value="Unassembled WGS sequence"/>
</dbReference>
<proteinExistence type="predicted"/>
<dbReference type="RefSeq" id="WP_132477659.1">
    <property type="nucleotide sequence ID" value="NZ_JBHRVM010000001.1"/>
</dbReference>
<keyword evidence="3" id="KW-0732">Signal</keyword>